<sequence length="156" mass="16338">KSQSWWRQALSAFWHRRDRTNAPSATISFLPESKGQEGVSLSWGRCVAGGVWDQSLRRASPYPGVGGGRRAGKGTGREAALPGEGALSPEGGGDMLPVLQAPSVGVQSLLGAALHVQTLVAEEVTVLREAFDAVAALEGPRLVLCVRAAAVARQVL</sequence>
<proteinExistence type="predicted"/>
<name>A0A9X9MDT4_GULGU</name>
<organism evidence="2 3">
    <name type="scientific">Gulo gulo</name>
    <name type="common">Wolverine</name>
    <name type="synonym">Gluton</name>
    <dbReference type="NCBI Taxonomy" id="48420"/>
    <lineage>
        <taxon>Eukaryota</taxon>
        <taxon>Metazoa</taxon>
        <taxon>Chordata</taxon>
        <taxon>Craniata</taxon>
        <taxon>Vertebrata</taxon>
        <taxon>Euteleostomi</taxon>
        <taxon>Mammalia</taxon>
        <taxon>Eutheria</taxon>
        <taxon>Laurasiatheria</taxon>
        <taxon>Carnivora</taxon>
        <taxon>Caniformia</taxon>
        <taxon>Musteloidea</taxon>
        <taxon>Mustelidae</taxon>
        <taxon>Guloninae</taxon>
        <taxon>Gulo</taxon>
    </lineage>
</organism>
<dbReference type="AlphaFoldDB" id="A0A9X9MDT4"/>
<reference evidence="2 3" key="1">
    <citation type="submission" date="2018-10" db="EMBL/GenBank/DDBJ databases">
        <authorList>
            <person name="Ekblom R."/>
            <person name="Jareborg N."/>
        </authorList>
    </citation>
    <scope>NUCLEOTIDE SEQUENCE [LARGE SCALE GENOMIC DNA]</scope>
    <source>
        <tissue evidence="2">Muscle</tissue>
    </source>
</reference>
<feature type="region of interest" description="Disordered" evidence="1">
    <location>
        <begin position="62"/>
        <end position="87"/>
    </location>
</feature>
<evidence type="ECO:0000256" key="1">
    <source>
        <dbReference type="SAM" id="MobiDB-lite"/>
    </source>
</evidence>
<gene>
    <name evidence="2" type="ORF">BN2614_LOCUS2</name>
</gene>
<feature type="non-terminal residue" evidence="2">
    <location>
        <position position="156"/>
    </location>
</feature>
<evidence type="ECO:0000313" key="3">
    <source>
        <dbReference type="Proteomes" id="UP000269945"/>
    </source>
</evidence>
<accession>A0A9X9MDT4</accession>
<keyword evidence="3" id="KW-1185">Reference proteome</keyword>
<evidence type="ECO:0000313" key="2">
    <source>
        <dbReference type="EMBL" id="VCX43133.1"/>
    </source>
</evidence>
<comment type="caution">
    <text evidence="2">The sequence shown here is derived from an EMBL/GenBank/DDBJ whole genome shotgun (WGS) entry which is preliminary data.</text>
</comment>
<dbReference type="Proteomes" id="UP000269945">
    <property type="component" value="Unassembled WGS sequence"/>
</dbReference>
<protein>
    <submittedName>
        <fullName evidence="2">Uncharacterized protein</fullName>
    </submittedName>
</protein>
<dbReference type="EMBL" id="CYRY02047195">
    <property type="protein sequence ID" value="VCX43133.1"/>
    <property type="molecule type" value="Genomic_DNA"/>
</dbReference>
<feature type="non-terminal residue" evidence="2">
    <location>
        <position position="1"/>
    </location>
</feature>